<organism evidence="3 4">
    <name type="scientific">Thermoactinomyces intermedius</name>
    <dbReference type="NCBI Taxonomy" id="2024"/>
    <lineage>
        <taxon>Bacteria</taxon>
        <taxon>Bacillati</taxon>
        <taxon>Bacillota</taxon>
        <taxon>Bacilli</taxon>
        <taxon>Bacillales</taxon>
        <taxon>Thermoactinomycetaceae</taxon>
        <taxon>Thermoactinomyces</taxon>
    </lineage>
</organism>
<feature type="domain" description="Inner membrane protein YgaP-like transmembrane" evidence="2">
    <location>
        <begin position="1"/>
        <end position="63"/>
    </location>
</feature>
<evidence type="ECO:0000259" key="2">
    <source>
        <dbReference type="Pfam" id="PF11127"/>
    </source>
</evidence>
<name>A0A8I1DFM8_THEIN</name>
<protein>
    <submittedName>
        <fullName evidence="3">DUF2892 domain-containing protein</fullName>
    </submittedName>
</protein>
<reference evidence="3 4" key="1">
    <citation type="submission" date="2020-12" db="EMBL/GenBank/DDBJ databases">
        <title>WGS of Thermoactinomyces spp.</title>
        <authorList>
            <person name="Cheng K."/>
        </authorList>
    </citation>
    <scope>NUCLEOTIDE SEQUENCE [LARGE SCALE GENOMIC DNA]</scope>
    <source>
        <strain evidence="4">CICC 10671\DSM 43846</strain>
    </source>
</reference>
<gene>
    <name evidence="3" type="ORF">I8U20_12680</name>
</gene>
<evidence type="ECO:0000313" key="3">
    <source>
        <dbReference type="EMBL" id="MBH8596157.1"/>
    </source>
</evidence>
<keyword evidence="4" id="KW-1185">Reference proteome</keyword>
<dbReference type="RefSeq" id="WP_181732829.1">
    <property type="nucleotide sequence ID" value="NZ_JACEIR010000012.1"/>
</dbReference>
<dbReference type="Pfam" id="PF11127">
    <property type="entry name" value="YgaP-like_TM"/>
    <property type="match status" value="1"/>
</dbReference>
<evidence type="ECO:0000313" key="4">
    <source>
        <dbReference type="Proteomes" id="UP000633619"/>
    </source>
</evidence>
<dbReference type="InterPro" id="IPR021309">
    <property type="entry name" value="YgaP-like_TM"/>
</dbReference>
<feature type="transmembrane region" description="Helical" evidence="1">
    <location>
        <begin position="6"/>
        <end position="25"/>
    </location>
</feature>
<keyword evidence="1" id="KW-0472">Membrane</keyword>
<keyword evidence="1" id="KW-1133">Transmembrane helix</keyword>
<dbReference type="AlphaFoldDB" id="A0A8I1DFM8"/>
<evidence type="ECO:0000256" key="1">
    <source>
        <dbReference type="SAM" id="Phobius"/>
    </source>
</evidence>
<comment type="caution">
    <text evidence="3">The sequence shown here is derived from an EMBL/GenBank/DDBJ whole genome shotgun (WGS) entry which is preliminary data.</text>
</comment>
<keyword evidence="1" id="KW-0812">Transmembrane</keyword>
<dbReference type="EMBL" id="JAECVW010000010">
    <property type="protein sequence ID" value="MBH8596157.1"/>
    <property type="molecule type" value="Genomic_DNA"/>
</dbReference>
<dbReference type="Proteomes" id="UP000633619">
    <property type="component" value="Unassembled WGS sequence"/>
</dbReference>
<sequence>MQKNVGTLDALIRITLGLVGLAYCASAKRRRFPLCLAIHSALKVAEGVTRFCPIIAIFGKENRKLS</sequence>
<proteinExistence type="predicted"/>
<accession>A0A8I1DFM8</accession>